<dbReference type="GO" id="GO:0006508">
    <property type="term" value="P:proteolysis"/>
    <property type="evidence" value="ECO:0007669"/>
    <property type="project" value="UniProtKB-KW"/>
</dbReference>
<evidence type="ECO:0000256" key="2">
    <source>
        <dbReference type="ARBA" id="ARBA00022670"/>
    </source>
</evidence>
<gene>
    <name evidence="11" type="primary">IDE</name>
    <name evidence="11" type="ORF">NGRA_2167</name>
</gene>
<dbReference type="Pfam" id="PF05193">
    <property type="entry name" value="Peptidase_M16_C"/>
    <property type="match status" value="1"/>
</dbReference>
<evidence type="ECO:0000256" key="1">
    <source>
        <dbReference type="ARBA" id="ARBA00007261"/>
    </source>
</evidence>
<evidence type="ECO:0000313" key="11">
    <source>
        <dbReference type="EMBL" id="KAF9762193.1"/>
    </source>
</evidence>
<evidence type="ECO:0000259" key="9">
    <source>
        <dbReference type="Pfam" id="PF05193"/>
    </source>
</evidence>
<evidence type="ECO:0000256" key="4">
    <source>
        <dbReference type="ARBA" id="ARBA00022801"/>
    </source>
</evidence>
<dbReference type="AlphaFoldDB" id="A0A9P6KYX0"/>
<accession>A0A9P6KYX0</accession>
<dbReference type="PANTHER" id="PTHR43690:SF18">
    <property type="entry name" value="INSULIN-DEGRADING ENZYME-RELATED"/>
    <property type="match status" value="1"/>
</dbReference>
<evidence type="ECO:0000259" key="8">
    <source>
        <dbReference type="Pfam" id="PF00675"/>
    </source>
</evidence>
<dbReference type="GO" id="GO:0004222">
    <property type="term" value="F:metalloendopeptidase activity"/>
    <property type="evidence" value="ECO:0007669"/>
    <property type="project" value="InterPro"/>
</dbReference>
<keyword evidence="5" id="KW-0862">Zinc</keyword>
<dbReference type="InterPro" id="IPR011249">
    <property type="entry name" value="Metalloenz_LuxS/M16"/>
</dbReference>
<dbReference type="GO" id="GO:0046872">
    <property type="term" value="F:metal ion binding"/>
    <property type="evidence" value="ECO:0007669"/>
    <property type="project" value="UniProtKB-KW"/>
</dbReference>
<comment type="caution">
    <text evidence="11">The sequence shown here is derived from an EMBL/GenBank/DDBJ whole genome shotgun (WGS) entry which is preliminary data.</text>
</comment>
<dbReference type="InterPro" id="IPR007863">
    <property type="entry name" value="Peptidase_M16_C"/>
</dbReference>
<proteinExistence type="inferred from homology"/>
<evidence type="ECO:0000256" key="6">
    <source>
        <dbReference type="ARBA" id="ARBA00023049"/>
    </source>
</evidence>
<keyword evidence="4" id="KW-0378">Hydrolase</keyword>
<evidence type="ECO:0000256" key="3">
    <source>
        <dbReference type="ARBA" id="ARBA00022723"/>
    </source>
</evidence>
<dbReference type="InterPro" id="IPR011765">
    <property type="entry name" value="Pept_M16_N"/>
</dbReference>
<feature type="domain" description="Peptidase M16 C-terminal" evidence="9">
    <location>
        <begin position="178"/>
        <end position="354"/>
    </location>
</feature>
<evidence type="ECO:0000256" key="5">
    <source>
        <dbReference type="ARBA" id="ARBA00022833"/>
    </source>
</evidence>
<dbReference type="Pfam" id="PF00675">
    <property type="entry name" value="Peptidase_M16"/>
    <property type="match status" value="1"/>
</dbReference>
<keyword evidence="2" id="KW-0645">Protease</keyword>
<dbReference type="Gene3D" id="3.30.830.10">
    <property type="entry name" value="Metalloenzyme, LuxS/M16 peptidase-like"/>
    <property type="match status" value="2"/>
</dbReference>
<dbReference type="SUPFAM" id="SSF63411">
    <property type="entry name" value="LuxS/MPP-like metallohydrolase"/>
    <property type="match status" value="2"/>
</dbReference>
<protein>
    <submittedName>
        <fullName evidence="11">Insulin-degrading enzyme</fullName>
    </submittedName>
</protein>
<keyword evidence="12" id="KW-1185">Reference proteome</keyword>
<dbReference type="PROSITE" id="PS00143">
    <property type="entry name" value="INSULINASE"/>
    <property type="match status" value="1"/>
</dbReference>
<dbReference type="Pfam" id="PF16187">
    <property type="entry name" value="Peptidase_M16_M"/>
    <property type="match status" value="1"/>
</dbReference>
<dbReference type="EMBL" id="SBJO01000200">
    <property type="protein sequence ID" value="KAF9762193.1"/>
    <property type="molecule type" value="Genomic_DNA"/>
</dbReference>
<sequence>MIIPSIDKNEYFDFTLSNGIRVLAISDRLADKAGCALSVGVGSFDEFGSPEGLAHFLEHMLFMGTEEYPGENEYMEFLSQHNGSSNAYTANENTVYYFDVALSSFEESLKIFSSFFKTPLFLKDSVSREVSAVHSEFLCGLSSDHWRISRMIQIFSKDGRFNVGNKDSLQIPKIEEIVKEFWERKYSPEKMCLVLYSNVEKETYKEYLKCFEEIKSIGNLPIENNSLQNLSLPSIFKEEFLNRIISVDPIKDQKTLIISTVVPQEYSFPKTNPYIYISHVFSKEDQDGFVRILKDKDLGFYSDFDLETYREYSLLRITIGLTTLGVDHIEDILGFLVEYFSSFKYSQEEYLRIKDLKALQFYYKEMEDPIDCVETLAETMQYIPVENIFNYSYSLNHWDEDLVRSIVETIKDRSKWLIFLLNKQQAFDQLDTLYNIKYKVI</sequence>
<dbReference type="OrthoDB" id="952271at2759"/>
<dbReference type="InterPro" id="IPR001431">
    <property type="entry name" value="Pept_M16_Zn_BS"/>
</dbReference>
<feature type="domain" description="Peptidase M16 N-terminal" evidence="8">
    <location>
        <begin position="21"/>
        <end position="136"/>
    </location>
</feature>
<reference evidence="11 12" key="1">
    <citation type="journal article" date="2020" name="Genome Biol. Evol.">
        <title>Comparative genomics of strictly vertically transmitted, feminizing microsporidia endosymbionts of amphipod crustaceans.</title>
        <authorList>
            <person name="Cormier A."/>
            <person name="Chebbi M.A."/>
            <person name="Giraud I."/>
            <person name="Wattier R."/>
            <person name="Teixeira M."/>
            <person name="Gilbert C."/>
            <person name="Rigaud T."/>
            <person name="Cordaux R."/>
        </authorList>
    </citation>
    <scope>NUCLEOTIDE SEQUENCE [LARGE SCALE GENOMIC DNA]</scope>
    <source>
        <strain evidence="11 12">Ou3-Ou53</strain>
    </source>
</reference>
<comment type="similarity">
    <text evidence="1 7">Belongs to the peptidase M16 family.</text>
</comment>
<evidence type="ECO:0000259" key="10">
    <source>
        <dbReference type="Pfam" id="PF16187"/>
    </source>
</evidence>
<name>A0A9P6KYX0_9MICR</name>
<keyword evidence="3" id="KW-0479">Metal-binding</keyword>
<evidence type="ECO:0000313" key="12">
    <source>
        <dbReference type="Proteomes" id="UP000740883"/>
    </source>
</evidence>
<evidence type="ECO:0000256" key="7">
    <source>
        <dbReference type="RuleBase" id="RU004447"/>
    </source>
</evidence>
<dbReference type="InterPro" id="IPR032632">
    <property type="entry name" value="Peptidase_M16_M"/>
</dbReference>
<dbReference type="InterPro" id="IPR050626">
    <property type="entry name" value="Peptidase_M16"/>
</dbReference>
<dbReference type="PANTHER" id="PTHR43690">
    <property type="entry name" value="NARDILYSIN"/>
    <property type="match status" value="1"/>
</dbReference>
<feature type="domain" description="Peptidase M16 middle/third" evidence="10">
    <location>
        <begin position="361"/>
        <end position="440"/>
    </location>
</feature>
<keyword evidence="6" id="KW-0482">Metalloprotease</keyword>
<organism evidence="11 12">
    <name type="scientific">Nosema granulosis</name>
    <dbReference type="NCBI Taxonomy" id="83296"/>
    <lineage>
        <taxon>Eukaryota</taxon>
        <taxon>Fungi</taxon>
        <taxon>Fungi incertae sedis</taxon>
        <taxon>Microsporidia</taxon>
        <taxon>Nosematidae</taxon>
        <taxon>Nosema</taxon>
    </lineage>
</organism>
<dbReference type="Proteomes" id="UP000740883">
    <property type="component" value="Unassembled WGS sequence"/>
</dbReference>